<evidence type="ECO:0000256" key="6">
    <source>
        <dbReference type="PIRSR" id="PIRSR601461-2"/>
    </source>
</evidence>
<evidence type="ECO:0000256" key="5">
    <source>
        <dbReference type="PIRSR" id="PIRSR601461-1"/>
    </source>
</evidence>
<dbReference type="EMBL" id="ML210167">
    <property type="protein sequence ID" value="TFK27178.1"/>
    <property type="molecule type" value="Genomic_DNA"/>
</dbReference>
<feature type="domain" description="Peptidase A1" evidence="9">
    <location>
        <begin position="145"/>
        <end position="468"/>
    </location>
</feature>
<dbReference type="PANTHER" id="PTHR47966:SF75">
    <property type="entry name" value="ENDOPEPTIDASE (CTSD), PUTATIVE (AFU_ORTHOLOGUE AFUA_4G07040)-RELATED"/>
    <property type="match status" value="1"/>
</dbReference>
<dbReference type="PANTHER" id="PTHR47966">
    <property type="entry name" value="BETA-SITE APP-CLEAVING ENZYME, ISOFORM A-RELATED"/>
    <property type="match status" value="1"/>
</dbReference>
<evidence type="ECO:0000256" key="1">
    <source>
        <dbReference type="ARBA" id="ARBA00007447"/>
    </source>
</evidence>
<feature type="active site" evidence="5">
    <location>
        <position position="355"/>
    </location>
</feature>
<sequence length="472" mass="51139">MSVRFLEGLRCLFCILQVYLVWEVRSSPLPGSSVSIPISGFSLGSAQEDVHAAVLHQQHMNRGTRRLATMTGQRQPEDHELFSRLFDRIHSYKHAAPLSLISGAEVDVNGTSGVLEERPPNLTPADAVDYAHTIGLNIEANDVGYIGVVKIGTPPRSFNLLMDSGSADMWVGSESCRGDDGGDCGKHNFLGPSASSTFKSLKDDDGWSIVYGSGAVSGHLVTDIVSIGDLTLKNFKFGVASNESADFIPNDIPFDGLLGLAKSKISRQHCQTLVEALHQKKLIPEAIVSYKIPRLLDGHNDGEMMLGAMNPVKYQVETVVTLKNTNTFGFWEIPLDDIRVGNHSMNWSGRTAVLDTGTTLLLAPEEDVIALHKLIPGAKQDSSGSWTLPCTFNTSLAFQIGGKLFTIDSRDITFLPADPANPEGDCISGIGIGYVGPFNSATQWLVGDVFLKNVYFSTNEGRDEISIAKLRS</sequence>
<dbReference type="PRINTS" id="PR00792">
    <property type="entry name" value="PEPSIN"/>
</dbReference>
<evidence type="ECO:0000313" key="10">
    <source>
        <dbReference type="EMBL" id="TFK27178.1"/>
    </source>
</evidence>
<dbReference type="AlphaFoldDB" id="A0A5C3L3B8"/>
<protein>
    <submittedName>
        <fullName evidence="10">Acid protease</fullName>
    </submittedName>
</protein>
<keyword evidence="6" id="KW-1015">Disulfide bond</keyword>
<dbReference type="PROSITE" id="PS00141">
    <property type="entry name" value="ASP_PROTEASE"/>
    <property type="match status" value="1"/>
</dbReference>
<evidence type="ECO:0000256" key="8">
    <source>
        <dbReference type="SAM" id="SignalP"/>
    </source>
</evidence>
<feature type="chain" id="PRO_5022902745" evidence="8">
    <location>
        <begin position="27"/>
        <end position="472"/>
    </location>
</feature>
<comment type="similarity">
    <text evidence="1 7">Belongs to the peptidase A1 family.</text>
</comment>
<accession>A0A5C3L3B8</accession>
<organism evidence="10 11">
    <name type="scientific">Coprinopsis marcescibilis</name>
    <name type="common">Agaric fungus</name>
    <name type="synonym">Psathyrella marcescibilis</name>
    <dbReference type="NCBI Taxonomy" id="230819"/>
    <lineage>
        <taxon>Eukaryota</taxon>
        <taxon>Fungi</taxon>
        <taxon>Dikarya</taxon>
        <taxon>Basidiomycota</taxon>
        <taxon>Agaricomycotina</taxon>
        <taxon>Agaricomycetes</taxon>
        <taxon>Agaricomycetidae</taxon>
        <taxon>Agaricales</taxon>
        <taxon>Agaricineae</taxon>
        <taxon>Psathyrellaceae</taxon>
        <taxon>Coprinopsis</taxon>
    </lineage>
</organism>
<dbReference type="InterPro" id="IPR021109">
    <property type="entry name" value="Peptidase_aspartic_dom_sf"/>
</dbReference>
<dbReference type="CDD" id="cd05471">
    <property type="entry name" value="pepsin_like"/>
    <property type="match status" value="1"/>
</dbReference>
<dbReference type="InterPro" id="IPR001461">
    <property type="entry name" value="Aspartic_peptidase_A1"/>
</dbReference>
<dbReference type="GO" id="GO:0004190">
    <property type="term" value="F:aspartic-type endopeptidase activity"/>
    <property type="evidence" value="ECO:0007669"/>
    <property type="project" value="UniProtKB-KW"/>
</dbReference>
<dbReference type="InterPro" id="IPR034164">
    <property type="entry name" value="Pepsin-like_dom"/>
</dbReference>
<evidence type="ECO:0000256" key="3">
    <source>
        <dbReference type="ARBA" id="ARBA00022750"/>
    </source>
</evidence>
<dbReference type="InterPro" id="IPR033121">
    <property type="entry name" value="PEPTIDASE_A1"/>
</dbReference>
<dbReference type="STRING" id="230819.A0A5C3L3B8"/>
<dbReference type="Proteomes" id="UP000307440">
    <property type="component" value="Unassembled WGS sequence"/>
</dbReference>
<dbReference type="FunFam" id="2.40.70.10:FF:000115">
    <property type="entry name" value="Lysosomal aspartic protease"/>
    <property type="match status" value="1"/>
</dbReference>
<keyword evidence="4 7" id="KW-0378">Hydrolase</keyword>
<name>A0A5C3L3B8_COPMA</name>
<evidence type="ECO:0000256" key="4">
    <source>
        <dbReference type="ARBA" id="ARBA00022801"/>
    </source>
</evidence>
<dbReference type="Gene3D" id="2.40.70.10">
    <property type="entry name" value="Acid Proteases"/>
    <property type="match status" value="2"/>
</dbReference>
<dbReference type="InterPro" id="IPR001969">
    <property type="entry name" value="Aspartic_peptidase_AS"/>
</dbReference>
<keyword evidence="8" id="KW-0732">Signal</keyword>
<proteinExistence type="inferred from homology"/>
<keyword evidence="3 7" id="KW-0064">Aspartyl protease</keyword>
<keyword evidence="2 7" id="KW-0645">Protease</keyword>
<evidence type="ECO:0000259" key="9">
    <source>
        <dbReference type="PROSITE" id="PS51767"/>
    </source>
</evidence>
<reference evidence="10 11" key="1">
    <citation type="journal article" date="2019" name="Nat. Ecol. Evol.">
        <title>Megaphylogeny resolves global patterns of mushroom evolution.</title>
        <authorList>
            <person name="Varga T."/>
            <person name="Krizsan K."/>
            <person name="Foldi C."/>
            <person name="Dima B."/>
            <person name="Sanchez-Garcia M."/>
            <person name="Sanchez-Ramirez S."/>
            <person name="Szollosi G.J."/>
            <person name="Szarkandi J.G."/>
            <person name="Papp V."/>
            <person name="Albert L."/>
            <person name="Andreopoulos W."/>
            <person name="Angelini C."/>
            <person name="Antonin V."/>
            <person name="Barry K.W."/>
            <person name="Bougher N.L."/>
            <person name="Buchanan P."/>
            <person name="Buyck B."/>
            <person name="Bense V."/>
            <person name="Catcheside P."/>
            <person name="Chovatia M."/>
            <person name="Cooper J."/>
            <person name="Damon W."/>
            <person name="Desjardin D."/>
            <person name="Finy P."/>
            <person name="Geml J."/>
            <person name="Haridas S."/>
            <person name="Hughes K."/>
            <person name="Justo A."/>
            <person name="Karasinski D."/>
            <person name="Kautmanova I."/>
            <person name="Kiss B."/>
            <person name="Kocsube S."/>
            <person name="Kotiranta H."/>
            <person name="LaButti K.M."/>
            <person name="Lechner B.E."/>
            <person name="Liimatainen K."/>
            <person name="Lipzen A."/>
            <person name="Lukacs Z."/>
            <person name="Mihaltcheva S."/>
            <person name="Morgado L.N."/>
            <person name="Niskanen T."/>
            <person name="Noordeloos M.E."/>
            <person name="Ohm R.A."/>
            <person name="Ortiz-Santana B."/>
            <person name="Ovrebo C."/>
            <person name="Racz N."/>
            <person name="Riley R."/>
            <person name="Savchenko A."/>
            <person name="Shiryaev A."/>
            <person name="Soop K."/>
            <person name="Spirin V."/>
            <person name="Szebenyi C."/>
            <person name="Tomsovsky M."/>
            <person name="Tulloss R.E."/>
            <person name="Uehling J."/>
            <person name="Grigoriev I.V."/>
            <person name="Vagvolgyi C."/>
            <person name="Papp T."/>
            <person name="Martin F.M."/>
            <person name="Miettinen O."/>
            <person name="Hibbett D.S."/>
            <person name="Nagy L.G."/>
        </authorList>
    </citation>
    <scope>NUCLEOTIDE SEQUENCE [LARGE SCALE GENOMIC DNA]</scope>
    <source>
        <strain evidence="10 11">CBS 121175</strain>
    </source>
</reference>
<feature type="signal peptide" evidence="8">
    <location>
        <begin position="1"/>
        <end position="26"/>
    </location>
</feature>
<keyword evidence="11" id="KW-1185">Reference proteome</keyword>
<dbReference type="Pfam" id="PF00026">
    <property type="entry name" value="Asp"/>
    <property type="match status" value="1"/>
</dbReference>
<dbReference type="OrthoDB" id="2747330at2759"/>
<feature type="disulfide bond" evidence="6">
    <location>
        <begin position="176"/>
        <end position="184"/>
    </location>
</feature>
<evidence type="ECO:0000256" key="7">
    <source>
        <dbReference type="RuleBase" id="RU000454"/>
    </source>
</evidence>
<evidence type="ECO:0000313" key="11">
    <source>
        <dbReference type="Proteomes" id="UP000307440"/>
    </source>
</evidence>
<gene>
    <name evidence="10" type="ORF">FA15DRAFT_614431</name>
</gene>
<feature type="active site" evidence="5">
    <location>
        <position position="163"/>
    </location>
</feature>
<dbReference type="PROSITE" id="PS51767">
    <property type="entry name" value="PEPTIDASE_A1"/>
    <property type="match status" value="1"/>
</dbReference>
<dbReference type="SUPFAM" id="SSF50630">
    <property type="entry name" value="Acid proteases"/>
    <property type="match status" value="1"/>
</dbReference>
<evidence type="ECO:0000256" key="2">
    <source>
        <dbReference type="ARBA" id="ARBA00022670"/>
    </source>
</evidence>
<dbReference type="GO" id="GO:0006508">
    <property type="term" value="P:proteolysis"/>
    <property type="evidence" value="ECO:0007669"/>
    <property type="project" value="UniProtKB-KW"/>
</dbReference>